<feature type="signal peptide" evidence="2">
    <location>
        <begin position="1"/>
        <end position="16"/>
    </location>
</feature>
<keyword evidence="5" id="KW-1185">Reference proteome</keyword>
<sequence>MAGGRSAVITSGVVLAATALALGGCGSDSPHAHGSHSADPSPAARSAPVVQGGAPGESAQTVSPSAVTDPWNETDAEFMTMMIPHHAQALEMTRLAQKHAVDPEIVSLAERIESAQGPEIVAMSAWLDARGQRVPRASDPEHTMAGMLTPAQMRDLGEARGKEFDRLFLTGMIQHHRGALKMAEPMAATGSDARAIEMALDVETTQSVEIEIMEKMLAKL</sequence>
<keyword evidence="4" id="KW-0449">Lipoprotein</keyword>
<dbReference type="PANTHER" id="PTHR36933:SF1">
    <property type="entry name" value="SLL0788 PROTEIN"/>
    <property type="match status" value="1"/>
</dbReference>
<feature type="region of interest" description="Disordered" evidence="1">
    <location>
        <begin position="27"/>
        <end position="70"/>
    </location>
</feature>
<protein>
    <submittedName>
        <fullName evidence="4">Lipoprotein</fullName>
    </submittedName>
</protein>
<comment type="caution">
    <text evidence="4">The sequence shown here is derived from an EMBL/GenBank/DDBJ whole genome shotgun (WGS) entry which is preliminary data.</text>
</comment>
<dbReference type="Proteomes" id="UP001142292">
    <property type="component" value="Unassembled WGS sequence"/>
</dbReference>
<dbReference type="Gene3D" id="1.20.1260.10">
    <property type="match status" value="1"/>
</dbReference>
<feature type="chain" id="PRO_5045435242" evidence="2">
    <location>
        <begin position="17"/>
        <end position="220"/>
    </location>
</feature>
<keyword evidence="2" id="KW-0732">Signal</keyword>
<name>A0ABQ5T3J2_9ACTN</name>
<proteinExistence type="predicted"/>
<organism evidence="4 5">
    <name type="scientific">Nocardioides luteus</name>
    <dbReference type="NCBI Taxonomy" id="1844"/>
    <lineage>
        <taxon>Bacteria</taxon>
        <taxon>Bacillati</taxon>
        <taxon>Actinomycetota</taxon>
        <taxon>Actinomycetes</taxon>
        <taxon>Propionibacteriales</taxon>
        <taxon>Nocardioidaceae</taxon>
        <taxon>Nocardioides</taxon>
    </lineage>
</organism>
<dbReference type="InterPro" id="IPR005183">
    <property type="entry name" value="DUF305_CopM-like"/>
</dbReference>
<evidence type="ECO:0000313" key="4">
    <source>
        <dbReference type="EMBL" id="GLJ70388.1"/>
    </source>
</evidence>
<feature type="domain" description="DUF305" evidence="3">
    <location>
        <begin position="75"/>
        <end position="217"/>
    </location>
</feature>
<gene>
    <name evidence="4" type="ORF">GCM10017579_44240</name>
</gene>
<reference evidence="4" key="1">
    <citation type="journal article" date="2014" name="Int. J. Syst. Evol. Microbiol.">
        <title>Complete genome of a new Firmicutes species belonging to the dominant human colonic microbiota ('Ruminococcus bicirculans') reveals two chromosomes and a selective capacity to utilize plant glucans.</title>
        <authorList>
            <consortium name="NISC Comparative Sequencing Program"/>
            <person name="Wegmann U."/>
            <person name="Louis P."/>
            <person name="Goesmann A."/>
            <person name="Henrissat B."/>
            <person name="Duncan S.H."/>
            <person name="Flint H.J."/>
        </authorList>
    </citation>
    <scope>NUCLEOTIDE SEQUENCE</scope>
    <source>
        <strain evidence="4">VKM Ac-1246</strain>
    </source>
</reference>
<dbReference type="EMBL" id="BSEL01000012">
    <property type="protein sequence ID" value="GLJ70388.1"/>
    <property type="molecule type" value="Genomic_DNA"/>
</dbReference>
<reference evidence="4" key="2">
    <citation type="submission" date="2023-01" db="EMBL/GenBank/DDBJ databases">
        <authorList>
            <person name="Sun Q."/>
            <person name="Evtushenko L."/>
        </authorList>
    </citation>
    <scope>NUCLEOTIDE SEQUENCE</scope>
    <source>
        <strain evidence="4">VKM Ac-1246</strain>
    </source>
</reference>
<dbReference type="InterPro" id="IPR012347">
    <property type="entry name" value="Ferritin-like"/>
</dbReference>
<feature type="compositionally biased region" description="Low complexity" evidence="1">
    <location>
        <begin position="35"/>
        <end position="48"/>
    </location>
</feature>
<evidence type="ECO:0000256" key="1">
    <source>
        <dbReference type="SAM" id="MobiDB-lite"/>
    </source>
</evidence>
<accession>A0ABQ5T3J2</accession>
<evidence type="ECO:0000313" key="5">
    <source>
        <dbReference type="Proteomes" id="UP001142292"/>
    </source>
</evidence>
<dbReference type="Pfam" id="PF03713">
    <property type="entry name" value="DUF305"/>
    <property type="match status" value="1"/>
</dbReference>
<dbReference type="RefSeq" id="WP_189119646.1">
    <property type="nucleotide sequence ID" value="NZ_BMRK01000014.1"/>
</dbReference>
<evidence type="ECO:0000259" key="3">
    <source>
        <dbReference type="Pfam" id="PF03713"/>
    </source>
</evidence>
<dbReference type="PROSITE" id="PS51257">
    <property type="entry name" value="PROKAR_LIPOPROTEIN"/>
    <property type="match status" value="1"/>
</dbReference>
<evidence type="ECO:0000256" key="2">
    <source>
        <dbReference type="SAM" id="SignalP"/>
    </source>
</evidence>
<dbReference type="PANTHER" id="PTHR36933">
    <property type="entry name" value="SLL0788 PROTEIN"/>
    <property type="match status" value="1"/>
</dbReference>